<evidence type="ECO:0000256" key="10">
    <source>
        <dbReference type="ARBA" id="ARBA00023026"/>
    </source>
</evidence>
<evidence type="ECO:0000256" key="14">
    <source>
        <dbReference type="ARBA" id="ARBA00070152"/>
    </source>
</evidence>
<accession>A0A480AKZ3</accession>
<evidence type="ECO:0000256" key="11">
    <source>
        <dbReference type="ARBA" id="ARBA00058004"/>
    </source>
</evidence>
<dbReference type="InterPro" id="IPR036097">
    <property type="entry name" value="HisK_dim/P_sf"/>
</dbReference>
<keyword evidence="17" id="KW-1185">Reference proteome</keyword>
<dbReference type="SMART" id="SM00387">
    <property type="entry name" value="HATPase_c"/>
    <property type="match status" value="1"/>
</dbReference>
<dbReference type="PANTHER" id="PTHR43047:SF64">
    <property type="entry name" value="HISTIDINE KINASE CONTAINING CHEY-HOMOLOGOUS RECEIVER DOMAIN AND PAS DOMAIN-RELATED"/>
    <property type="match status" value="1"/>
</dbReference>
<evidence type="ECO:0000256" key="2">
    <source>
        <dbReference type="ARBA" id="ARBA00012438"/>
    </source>
</evidence>
<name>A0A480AKZ3_9BURK</name>
<protein>
    <recommendedName>
        <fullName evidence="13">Sensory/regulatory protein RpfC</fullName>
        <ecNumber evidence="2">2.7.13.3</ecNumber>
    </recommendedName>
    <alternativeName>
        <fullName evidence="14">Virulence sensor protein BvgS</fullName>
    </alternativeName>
</protein>
<keyword evidence="4" id="KW-0808">Transferase</keyword>
<dbReference type="SUPFAM" id="SSF47384">
    <property type="entry name" value="Homodimeric domain of signal transducing histidine kinase"/>
    <property type="match status" value="1"/>
</dbReference>
<keyword evidence="5" id="KW-0732">Signal</keyword>
<dbReference type="GO" id="GO:0000155">
    <property type="term" value="F:phosphorelay sensor kinase activity"/>
    <property type="evidence" value="ECO:0007669"/>
    <property type="project" value="InterPro"/>
</dbReference>
<comment type="catalytic activity">
    <reaction evidence="1">
        <text>ATP + protein L-histidine = ADP + protein N-phospho-L-histidine.</text>
        <dbReference type="EC" id="2.7.13.3"/>
    </reaction>
</comment>
<dbReference type="InterPro" id="IPR003594">
    <property type="entry name" value="HATPase_dom"/>
</dbReference>
<dbReference type="CDD" id="cd16922">
    <property type="entry name" value="HATPase_EvgS-ArcB-TorS-like"/>
    <property type="match status" value="1"/>
</dbReference>
<dbReference type="InterPro" id="IPR004358">
    <property type="entry name" value="Sig_transdc_His_kin-like_C"/>
</dbReference>
<dbReference type="CDD" id="cd00082">
    <property type="entry name" value="HisKA"/>
    <property type="match status" value="1"/>
</dbReference>
<keyword evidence="8" id="KW-0067">ATP-binding</keyword>
<keyword evidence="9" id="KW-0902">Two-component regulatory system</keyword>
<evidence type="ECO:0000256" key="1">
    <source>
        <dbReference type="ARBA" id="ARBA00000085"/>
    </source>
</evidence>
<comment type="caution">
    <text evidence="16">The sequence shown here is derived from an EMBL/GenBank/DDBJ whole genome shotgun (WGS) entry which is preliminary data.</text>
</comment>
<dbReference type="AlphaFoldDB" id="A0A480AKZ3"/>
<dbReference type="Pfam" id="PF00512">
    <property type="entry name" value="HisKA"/>
    <property type="match status" value="1"/>
</dbReference>
<evidence type="ECO:0000256" key="4">
    <source>
        <dbReference type="ARBA" id="ARBA00022679"/>
    </source>
</evidence>
<dbReference type="EMBL" id="BJCL01000002">
    <property type="protein sequence ID" value="GCL62231.1"/>
    <property type="molecule type" value="Genomic_DNA"/>
</dbReference>
<dbReference type="Gene3D" id="1.10.287.130">
    <property type="match status" value="1"/>
</dbReference>
<organism evidence="16 17">
    <name type="scientific">Pseudaquabacterium pictum</name>
    <dbReference type="NCBI Taxonomy" id="2315236"/>
    <lineage>
        <taxon>Bacteria</taxon>
        <taxon>Pseudomonadati</taxon>
        <taxon>Pseudomonadota</taxon>
        <taxon>Betaproteobacteria</taxon>
        <taxon>Burkholderiales</taxon>
        <taxon>Sphaerotilaceae</taxon>
        <taxon>Pseudaquabacterium</taxon>
    </lineage>
</organism>
<dbReference type="GO" id="GO:0005524">
    <property type="term" value="F:ATP binding"/>
    <property type="evidence" value="ECO:0007669"/>
    <property type="project" value="UniProtKB-KW"/>
</dbReference>
<dbReference type="InterPro" id="IPR005467">
    <property type="entry name" value="His_kinase_dom"/>
</dbReference>
<keyword evidence="7" id="KW-0418">Kinase</keyword>
<evidence type="ECO:0000256" key="8">
    <source>
        <dbReference type="ARBA" id="ARBA00022840"/>
    </source>
</evidence>
<sequence length="497" mass="53762">MAAAALLSWGDLRHYAWLQVPMWVFDVDRMRVPWANEAGVAFWRASDLQRLQARDFADASTATRARLQASMQQHAAGRVLRETWTLYPLGQPLSTALLSRGLHLADGRQAILFCSEPLAASYDADMLRGIEALQHTPVRVLLHQLDSTDAVMRNPAAIEAFGPLDDRPGASPLAALFADAADAEALLAAVRAGHTHAGDALLLTSQGPCWHALDARSARDPVSGDVLLLVNARDISDLKAAHTALELARDAAEAANRAKTTFLANMSHEIRTPMNGVLGLTEILLASRLDERQRHHLQLVQQSAQTLMQIINDLLDISRIEADKMTLRPAPLRLRDALHDSLAPLQLQAGQRGLALDWQVAPEVPDTVLADGLRWCQVLLNLAGNALKFTHAGRIDVHLACAGEDSAGLQLACRVTDTGIGMTDAELSQVFEPFVQADDSITRRYGGTGLGLSIARHLVRLMGGELEAGSQPGQGSCFRFTVPVQRVAAPPAPQQAH</sequence>
<dbReference type="PRINTS" id="PR00344">
    <property type="entry name" value="BCTRLSENSOR"/>
</dbReference>
<evidence type="ECO:0000256" key="12">
    <source>
        <dbReference type="ARBA" id="ARBA00064003"/>
    </source>
</evidence>
<dbReference type="PANTHER" id="PTHR43047">
    <property type="entry name" value="TWO-COMPONENT HISTIDINE PROTEIN KINASE"/>
    <property type="match status" value="1"/>
</dbReference>
<dbReference type="InterPro" id="IPR036890">
    <property type="entry name" value="HATPase_C_sf"/>
</dbReference>
<proteinExistence type="predicted"/>
<evidence type="ECO:0000256" key="7">
    <source>
        <dbReference type="ARBA" id="ARBA00022777"/>
    </source>
</evidence>
<evidence type="ECO:0000256" key="13">
    <source>
        <dbReference type="ARBA" id="ARBA00068150"/>
    </source>
</evidence>
<evidence type="ECO:0000256" key="5">
    <source>
        <dbReference type="ARBA" id="ARBA00022729"/>
    </source>
</evidence>
<feature type="domain" description="Histidine kinase" evidence="15">
    <location>
        <begin position="265"/>
        <end position="486"/>
    </location>
</feature>
<gene>
    <name evidence="16" type="ORF">AQPW35_13120</name>
</gene>
<dbReference type="FunFam" id="3.30.565.10:FF:000010">
    <property type="entry name" value="Sensor histidine kinase RcsC"/>
    <property type="match status" value="1"/>
</dbReference>
<dbReference type="PROSITE" id="PS50109">
    <property type="entry name" value="HIS_KIN"/>
    <property type="match status" value="1"/>
</dbReference>
<keyword evidence="6" id="KW-0547">Nucleotide-binding</keyword>
<evidence type="ECO:0000313" key="17">
    <source>
        <dbReference type="Proteomes" id="UP000301751"/>
    </source>
</evidence>
<dbReference type="Pfam" id="PF02518">
    <property type="entry name" value="HATPase_c"/>
    <property type="match status" value="1"/>
</dbReference>
<keyword evidence="10" id="KW-0843">Virulence</keyword>
<dbReference type="EC" id="2.7.13.3" evidence="2"/>
<dbReference type="SMART" id="SM00388">
    <property type="entry name" value="HisKA"/>
    <property type="match status" value="1"/>
</dbReference>
<dbReference type="SUPFAM" id="SSF55874">
    <property type="entry name" value="ATPase domain of HSP90 chaperone/DNA topoisomerase II/histidine kinase"/>
    <property type="match status" value="1"/>
</dbReference>
<comment type="subunit">
    <text evidence="12">At low DSF concentrations, interacts with RpfF.</text>
</comment>
<dbReference type="RefSeq" id="WP_137731963.1">
    <property type="nucleotide sequence ID" value="NZ_BJCL01000002.1"/>
</dbReference>
<evidence type="ECO:0000256" key="9">
    <source>
        <dbReference type="ARBA" id="ARBA00023012"/>
    </source>
</evidence>
<dbReference type="Proteomes" id="UP000301751">
    <property type="component" value="Unassembled WGS sequence"/>
</dbReference>
<evidence type="ECO:0000256" key="6">
    <source>
        <dbReference type="ARBA" id="ARBA00022741"/>
    </source>
</evidence>
<evidence type="ECO:0000313" key="16">
    <source>
        <dbReference type="EMBL" id="GCL62231.1"/>
    </source>
</evidence>
<comment type="function">
    <text evidence="11">Member of the two-component regulatory system BvgS/BvgA. Phosphorylates BvgA via a four-step phosphorelay in response to environmental signals.</text>
</comment>
<keyword evidence="3" id="KW-0597">Phosphoprotein</keyword>
<dbReference type="FunFam" id="1.10.287.130:FF:000002">
    <property type="entry name" value="Two-component osmosensing histidine kinase"/>
    <property type="match status" value="1"/>
</dbReference>
<dbReference type="Gene3D" id="3.30.565.10">
    <property type="entry name" value="Histidine kinase-like ATPase, C-terminal domain"/>
    <property type="match status" value="1"/>
</dbReference>
<evidence type="ECO:0000256" key="3">
    <source>
        <dbReference type="ARBA" id="ARBA00022553"/>
    </source>
</evidence>
<evidence type="ECO:0000259" key="15">
    <source>
        <dbReference type="PROSITE" id="PS50109"/>
    </source>
</evidence>
<dbReference type="InterPro" id="IPR003661">
    <property type="entry name" value="HisK_dim/P_dom"/>
</dbReference>
<reference evidence="17" key="1">
    <citation type="submission" date="2019-03" db="EMBL/GenBank/DDBJ databases">
        <title>Aquabacterium pictum sp.nov., the first bacteriochlorophyll a-containing freshwater bacterium in the genus Aquabacterium of the class Betaproteobacteria.</title>
        <authorList>
            <person name="Hirose S."/>
            <person name="Tank M."/>
            <person name="Hara E."/>
            <person name="Tamaki H."/>
            <person name="Takaichi S."/>
            <person name="Haruta S."/>
            <person name="Hanada S."/>
        </authorList>
    </citation>
    <scope>NUCLEOTIDE SEQUENCE [LARGE SCALE GENOMIC DNA]</scope>
    <source>
        <strain evidence="17">W35</strain>
    </source>
</reference>
<dbReference type="OrthoDB" id="9810730at2"/>